<organism evidence="1 2">
    <name type="scientific">Rosa chinensis</name>
    <name type="common">China rose</name>
    <dbReference type="NCBI Taxonomy" id="74649"/>
    <lineage>
        <taxon>Eukaryota</taxon>
        <taxon>Viridiplantae</taxon>
        <taxon>Streptophyta</taxon>
        <taxon>Embryophyta</taxon>
        <taxon>Tracheophyta</taxon>
        <taxon>Spermatophyta</taxon>
        <taxon>Magnoliopsida</taxon>
        <taxon>eudicotyledons</taxon>
        <taxon>Gunneridae</taxon>
        <taxon>Pentapetalae</taxon>
        <taxon>rosids</taxon>
        <taxon>fabids</taxon>
        <taxon>Rosales</taxon>
        <taxon>Rosaceae</taxon>
        <taxon>Rosoideae</taxon>
        <taxon>Rosoideae incertae sedis</taxon>
        <taxon>Rosa</taxon>
    </lineage>
</organism>
<reference evidence="1 2" key="1">
    <citation type="journal article" date="2018" name="Nat. Genet.">
        <title>The Rosa genome provides new insights in the design of modern roses.</title>
        <authorList>
            <person name="Bendahmane M."/>
        </authorList>
    </citation>
    <scope>NUCLEOTIDE SEQUENCE [LARGE SCALE GENOMIC DNA]</scope>
    <source>
        <strain evidence="2">cv. Old Blush</strain>
    </source>
</reference>
<keyword evidence="2" id="KW-1185">Reference proteome</keyword>
<protein>
    <submittedName>
        <fullName evidence="1">Uncharacterized protein</fullName>
    </submittedName>
</protein>
<evidence type="ECO:0000313" key="2">
    <source>
        <dbReference type="Proteomes" id="UP000238479"/>
    </source>
</evidence>
<name>A0A2P6QDW9_ROSCH</name>
<comment type="caution">
    <text evidence="1">The sequence shown here is derived from an EMBL/GenBank/DDBJ whole genome shotgun (WGS) entry which is preliminary data.</text>
</comment>
<dbReference type="Proteomes" id="UP000238479">
    <property type="component" value="Chromosome 5"/>
</dbReference>
<evidence type="ECO:0000313" key="1">
    <source>
        <dbReference type="EMBL" id="PRQ32364.1"/>
    </source>
</evidence>
<dbReference type="AlphaFoldDB" id="A0A2P6QDW9"/>
<proteinExistence type="predicted"/>
<dbReference type="EMBL" id="PDCK01000043">
    <property type="protein sequence ID" value="PRQ32364.1"/>
    <property type="molecule type" value="Genomic_DNA"/>
</dbReference>
<gene>
    <name evidence="1" type="ORF">RchiOBHm_Chr5g0045581</name>
</gene>
<accession>A0A2P6QDW9</accession>
<dbReference type="Gramene" id="PRQ32364">
    <property type="protein sequence ID" value="PRQ32364"/>
    <property type="gene ID" value="RchiOBHm_Chr5g0045581"/>
</dbReference>
<sequence>MRRMNFGEVKWFLARKKKWRKKGKRAAQRAASILWCGCSWSPLPWLQREKGIYMA</sequence>